<reference evidence="1" key="1">
    <citation type="journal article" date="2015" name="Nature">
        <title>Complex archaea that bridge the gap between prokaryotes and eukaryotes.</title>
        <authorList>
            <person name="Spang A."/>
            <person name="Saw J.H."/>
            <person name="Jorgensen S.L."/>
            <person name="Zaremba-Niedzwiedzka K."/>
            <person name="Martijn J."/>
            <person name="Lind A.E."/>
            <person name="van Eijk R."/>
            <person name="Schleper C."/>
            <person name="Guy L."/>
            <person name="Ettema T.J."/>
        </authorList>
    </citation>
    <scope>NUCLEOTIDE SEQUENCE</scope>
</reference>
<accession>A0A0F9UZ61</accession>
<sequence>MTFWVAGAIVGTAVIGAVASGKAGKTQAKAAEKAGDLEYQMFQEQKEREAPWQEAGVNALARITAGLEPGGEFTGEFTGADLEQEPGYQFRLKEGLKSLDRQASVRGDLVSGRALKAATRYGQEYASGEYTNAFNRYQSNREARLQPLQSLAGVGQTSVGRIGAATGRYTQGATEAITGAANARASGYVGTANALTSALGTGLNYWQNQKYMKLLQSQQGTPPYMGA</sequence>
<gene>
    <name evidence="1" type="ORF">LCGC14_0470650</name>
</gene>
<dbReference type="AlphaFoldDB" id="A0A0F9UZ61"/>
<dbReference type="EMBL" id="LAZR01000498">
    <property type="protein sequence ID" value="KKN66531.1"/>
    <property type="molecule type" value="Genomic_DNA"/>
</dbReference>
<organism evidence="1">
    <name type="scientific">marine sediment metagenome</name>
    <dbReference type="NCBI Taxonomy" id="412755"/>
    <lineage>
        <taxon>unclassified sequences</taxon>
        <taxon>metagenomes</taxon>
        <taxon>ecological metagenomes</taxon>
    </lineage>
</organism>
<comment type="caution">
    <text evidence="1">The sequence shown here is derived from an EMBL/GenBank/DDBJ whole genome shotgun (WGS) entry which is preliminary data.</text>
</comment>
<protein>
    <submittedName>
        <fullName evidence="1">Uncharacterized protein</fullName>
    </submittedName>
</protein>
<name>A0A0F9UZ61_9ZZZZ</name>
<proteinExistence type="predicted"/>
<evidence type="ECO:0000313" key="1">
    <source>
        <dbReference type="EMBL" id="KKN66531.1"/>
    </source>
</evidence>